<dbReference type="SUPFAM" id="SSF54001">
    <property type="entry name" value="Cysteine proteinases"/>
    <property type="match status" value="1"/>
</dbReference>
<dbReference type="STRING" id="379508.A5DT24"/>
<evidence type="ECO:0000256" key="2">
    <source>
        <dbReference type="ARBA" id="ARBA00009326"/>
    </source>
</evidence>
<evidence type="ECO:0000256" key="3">
    <source>
        <dbReference type="ARBA" id="ARBA00022670"/>
    </source>
</evidence>
<evidence type="ECO:0000313" key="10">
    <source>
        <dbReference type="EMBL" id="EDK42332.1"/>
    </source>
</evidence>
<dbReference type="FunCoup" id="A5DT24">
    <property type="interactions" value="525"/>
</dbReference>
<dbReference type="InParanoid" id="A5DT24"/>
<organism evidence="10 11">
    <name type="scientific">Lodderomyces elongisporus (strain ATCC 11503 / CBS 2605 / JCM 1781 / NBRC 1676 / NRRL YB-4239)</name>
    <name type="common">Yeast</name>
    <name type="synonym">Saccharomyces elongisporus</name>
    <dbReference type="NCBI Taxonomy" id="379508"/>
    <lineage>
        <taxon>Eukaryota</taxon>
        <taxon>Fungi</taxon>
        <taxon>Dikarya</taxon>
        <taxon>Ascomycota</taxon>
        <taxon>Saccharomycotina</taxon>
        <taxon>Pichiomycetes</taxon>
        <taxon>Debaryomycetaceae</taxon>
        <taxon>Candida/Lodderomyces clade</taxon>
        <taxon>Lodderomyces</taxon>
    </lineage>
</organism>
<protein>
    <recommendedName>
        <fullName evidence="8">Ubiquitin carboxyl-terminal hydrolase</fullName>
        <ecNumber evidence="8">3.4.19.12</ecNumber>
    </recommendedName>
</protein>
<sequence length="241" mass="26867">MSDSKLVIPLESNPQIFSDLAHKLGLSPLLQFHDVYSLTDPDLIAFLPQPISGIILLFPLTPGYESYRKETDQQKRVYDNSNPNINWLKQTIGNGCGLYALLHILTNLPSDLNISNLIISDITANLGPNKSVQETSLLIEDLERRIQLDENYGSQGQTEAPEAGANVEFHFISFIKGKDNHLYELDGRRNGPIDLGTASDVTNENLIQEQKIVDKIQFYIDNTDEANKNNFAIMAIGPALD</sequence>
<gene>
    <name evidence="10" type="ORF">LELG_00510</name>
</gene>
<dbReference type="GO" id="GO:0016579">
    <property type="term" value="P:protein deubiquitination"/>
    <property type="evidence" value="ECO:0007669"/>
    <property type="project" value="TreeGrafter"/>
</dbReference>
<dbReference type="OMA" id="IDLHYVC"/>
<evidence type="ECO:0000259" key="9">
    <source>
        <dbReference type="PROSITE" id="PS52048"/>
    </source>
</evidence>
<dbReference type="OrthoDB" id="427186at2759"/>
<keyword evidence="4 7" id="KW-0833">Ubl conjugation pathway</keyword>
<evidence type="ECO:0000256" key="5">
    <source>
        <dbReference type="ARBA" id="ARBA00022801"/>
    </source>
</evidence>
<dbReference type="HOGENOM" id="CLU_054406_0_2_1"/>
<keyword evidence="11" id="KW-1185">Reference proteome</keyword>
<feature type="site" description="Transition state stabilizer" evidence="7">
    <location>
        <position position="90"/>
    </location>
</feature>
<keyword evidence="5 7" id="KW-0378">Hydrolase</keyword>
<dbReference type="GO" id="GO:0004843">
    <property type="term" value="F:cysteine-type deubiquitinase activity"/>
    <property type="evidence" value="ECO:0007669"/>
    <property type="project" value="UniProtKB-UniRule"/>
</dbReference>
<feature type="domain" description="UCH catalytic" evidence="9">
    <location>
        <begin position="6"/>
        <end position="238"/>
    </location>
</feature>
<evidence type="ECO:0000256" key="1">
    <source>
        <dbReference type="ARBA" id="ARBA00000707"/>
    </source>
</evidence>
<dbReference type="PROSITE" id="PS52048">
    <property type="entry name" value="UCH_DOMAIN"/>
    <property type="match status" value="1"/>
</dbReference>
<comment type="catalytic activity">
    <reaction evidence="1 7 8">
        <text>Thiol-dependent hydrolysis of ester, thioester, amide, peptide and isopeptide bonds formed by the C-terminal Gly of ubiquitin (a 76-residue protein attached to proteins as an intracellular targeting signal).</text>
        <dbReference type="EC" id="3.4.19.12"/>
    </reaction>
</comment>
<evidence type="ECO:0000256" key="7">
    <source>
        <dbReference type="PROSITE-ProRule" id="PRU01393"/>
    </source>
</evidence>
<dbReference type="InterPro" id="IPR001578">
    <property type="entry name" value="Peptidase_C12_UCH"/>
</dbReference>
<dbReference type="GO" id="GO:0006511">
    <property type="term" value="P:ubiquitin-dependent protein catabolic process"/>
    <property type="evidence" value="ECO:0007669"/>
    <property type="project" value="UniProtKB-UniRule"/>
</dbReference>
<dbReference type="PANTHER" id="PTHR10589:SF17">
    <property type="entry name" value="UBIQUITIN CARBOXYL-TERMINAL HYDROLASE"/>
    <property type="match status" value="1"/>
</dbReference>
<evidence type="ECO:0000256" key="8">
    <source>
        <dbReference type="RuleBase" id="RU361215"/>
    </source>
</evidence>
<dbReference type="eggNOG" id="KOG1415">
    <property type="taxonomic scope" value="Eukaryota"/>
</dbReference>
<accession>A5DT24</accession>
<dbReference type="Proteomes" id="UP000001996">
    <property type="component" value="Unassembled WGS sequence"/>
</dbReference>
<dbReference type="FunFam" id="3.40.532.10:FF:000006">
    <property type="entry name" value="Ubiquitin carboxyl-terminal hydrolase"/>
    <property type="match status" value="1"/>
</dbReference>
<feature type="site" description="Important for enzyme activity" evidence="7">
    <location>
        <position position="186"/>
    </location>
</feature>
<keyword evidence="6 7" id="KW-0788">Thiol protease</keyword>
<proteinExistence type="inferred from homology"/>
<dbReference type="InterPro" id="IPR038765">
    <property type="entry name" value="Papain-like_cys_pep_sf"/>
</dbReference>
<name>A5DT24_LODEL</name>
<evidence type="ECO:0000313" key="11">
    <source>
        <dbReference type="Proteomes" id="UP000001996"/>
    </source>
</evidence>
<dbReference type="MEROPS" id="C12.002"/>
<dbReference type="AlphaFoldDB" id="A5DT24"/>
<feature type="active site" description="Nucleophile" evidence="7">
    <location>
        <position position="96"/>
    </location>
</feature>
<dbReference type="GO" id="GO:0005737">
    <property type="term" value="C:cytoplasm"/>
    <property type="evidence" value="ECO:0007669"/>
    <property type="project" value="TreeGrafter"/>
</dbReference>
<dbReference type="KEGG" id="lel:PVL30_000495"/>
<dbReference type="EC" id="3.4.19.12" evidence="8"/>
<dbReference type="VEuPathDB" id="FungiDB:LELG_00510"/>
<evidence type="ECO:0000256" key="6">
    <source>
        <dbReference type="ARBA" id="ARBA00022807"/>
    </source>
</evidence>
<comment type="similarity">
    <text evidence="2 7 8">Belongs to the peptidase C12 family.</text>
</comment>
<dbReference type="InterPro" id="IPR036959">
    <property type="entry name" value="Peptidase_C12_UCH_sf"/>
</dbReference>
<dbReference type="PRINTS" id="PR00707">
    <property type="entry name" value="UBCTHYDRLASE"/>
</dbReference>
<dbReference type="GeneID" id="5235000"/>
<dbReference type="EMBL" id="CH981524">
    <property type="protein sequence ID" value="EDK42332.1"/>
    <property type="molecule type" value="Genomic_DNA"/>
</dbReference>
<evidence type="ECO:0000256" key="4">
    <source>
        <dbReference type="ARBA" id="ARBA00022786"/>
    </source>
</evidence>
<keyword evidence="3 7" id="KW-0645">Protease</keyword>
<dbReference type="PANTHER" id="PTHR10589">
    <property type="entry name" value="UBIQUITIN CARBOXYL-TERMINAL HYDROLASE"/>
    <property type="match status" value="1"/>
</dbReference>
<dbReference type="Gene3D" id="3.40.532.10">
    <property type="entry name" value="Peptidase C12, ubiquitin carboxyl-terminal hydrolase"/>
    <property type="match status" value="1"/>
</dbReference>
<reference evidence="10 11" key="1">
    <citation type="journal article" date="2009" name="Nature">
        <title>Evolution of pathogenicity and sexual reproduction in eight Candida genomes.</title>
        <authorList>
            <person name="Butler G."/>
            <person name="Rasmussen M.D."/>
            <person name="Lin M.F."/>
            <person name="Santos M.A."/>
            <person name="Sakthikumar S."/>
            <person name="Munro C.A."/>
            <person name="Rheinbay E."/>
            <person name="Grabherr M."/>
            <person name="Forche A."/>
            <person name="Reedy J.L."/>
            <person name="Agrafioti I."/>
            <person name="Arnaud M.B."/>
            <person name="Bates S."/>
            <person name="Brown A.J."/>
            <person name="Brunke S."/>
            <person name="Costanzo M.C."/>
            <person name="Fitzpatrick D.A."/>
            <person name="de Groot P.W."/>
            <person name="Harris D."/>
            <person name="Hoyer L.L."/>
            <person name="Hube B."/>
            <person name="Klis F.M."/>
            <person name="Kodira C."/>
            <person name="Lennard N."/>
            <person name="Logue M.E."/>
            <person name="Martin R."/>
            <person name="Neiman A.M."/>
            <person name="Nikolaou E."/>
            <person name="Quail M.A."/>
            <person name="Quinn J."/>
            <person name="Santos M.C."/>
            <person name="Schmitzberger F.F."/>
            <person name="Sherlock G."/>
            <person name="Shah P."/>
            <person name="Silverstein K.A."/>
            <person name="Skrzypek M.S."/>
            <person name="Soll D."/>
            <person name="Staggs R."/>
            <person name="Stansfield I."/>
            <person name="Stumpf M.P."/>
            <person name="Sudbery P.E."/>
            <person name="Srikantha T."/>
            <person name="Zeng Q."/>
            <person name="Berman J."/>
            <person name="Berriman M."/>
            <person name="Heitman J."/>
            <person name="Gow N.A."/>
            <person name="Lorenz M.C."/>
            <person name="Birren B.W."/>
            <person name="Kellis M."/>
            <person name="Cuomo C.A."/>
        </authorList>
    </citation>
    <scope>NUCLEOTIDE SEQUENCE [LARGE SCALE GENOMIC DNA]</scope>
    <source>
        <strain evidence="11">ATCC 11503 / BCRC 21390 / CBS 2605 / JCM 1781 / NBRC 1676 / NRRL YB-4239</strain>
    </source>
</reference>
<dbReference type="Pfam" id="PF01088">
    <property type="entry name" value="Peptidase_C12"/>
    <property type="match status" value="1"/>
</dbReference>
<feature type="active site" description="Proton donor" evidence="7">
    <location>
        <position position="170"/>
    </location>
</feature>